<name>X0X7C9_9ZZZZ</name>
<feature type="non-terminal residue" evidence="1">
    <location>
        <position position="142"/>
    </location>
</feature>
<sequence>MLDFSLAKCEIEVYRFQLDPSLQEKYGFTERVQAQWRGCFDGIDFMFSYMRRGEDDFAGPDYFSLITIRRNKGLYRELWRFRFDEKWKLESCEFSKYMGNRYDSSIEATGSELQGMVSAVTAILQDMMTEVKSHEEIPPKSL</sequence>
<dbReference type="EMBL" id="BARS01035646">
    <property type="protein sequence ID" value="GAG20891.1"/>
    <property type="molecule type" value="Genomic_DNA"/>
</dbReference>
<proteinExistence type="predicted"/>
<organism evidence="1">
    <name type="scientific">marine sediment metagenome</name>
    <dbReference type="NCBI Taxonomy" id="412755"/>
    <lineage>
        <taxon>unclassified sequences</taxon>
        <taxon>metagenomes</taxon>
        <taxon>ecological metagenomes</taxon>
    </lineage>
</organism>
<comment type="caution">
    <text evidence="1">The sequence shown here is derived from an EMBL/GenBank/DDBJ whole genome shotgun (WGS) entry which is preliminary data.</text>
</comment>
<protein>
    <submittedName>
        <fullName evidence="1">Uncharacterized protein</fullName>
    </submittedName>
</protein>
<dbReference type="AlphaFoldDB" id="X0X7C9"/>
<evidence type="ECO:0000313" key="1">
    <source>
        <dbReference type="EMBL" id="GAG20891.1"/>
    </source>
</evidence>
<gene>
    <name evidence="1" type="ORF">S01H1_54895</name>
</gene>
<accession>X0X7C9</accession>
<reference evidence="1" key="1">
    <citation type="journal article" date="2014" name="Front. Microbiol.">
        <title>High frequency of phylogenetically diverse reductive dehalogenase-homologous genes in deep subseafloor sedimentary metagenomes.</title>
        <authorList>
            <person name="Kawai M."/>
            <person name="Futagami T."/>
            <person name="Toyoda A."/>
            <person name="Takaki Y."/>
            <person name="Nishi S."/>
            <person name="Hori S."/>
            <person name="Arai W."/>
            <person name="Tsubouchi T."/>
            <person name="Morono Y."/>
            <person name="Uchiyama I."/>
            <person name="Ito T."/>
            <person name="Fujiyama A."/>
            <person name="Inagaki F."/>
            <person name="Takami H."/>
        </authorList>
    </citation>
    <scope>NUCLEOTIDE SEQUENCE</scope>
    <source>
        <strain evidence="1">Expedition CK06-06</strain>
    </source>
</reference>